<dbReference type="NCBIfam" id="TIGR01120">
    <property type="entry name" value="rpiB"/>
    <property type="match status" value="1"/>
</dbReference>
<sequence length="150" mass="15992">MMKIALGSDHGGYQLKTEIVDFLNNRSIEVLDVGTDSDASVDYPDFGEKVARLVANGDADSGIVVCGTGIGISIAANKIPGIRAALVTDSFMARMAKEHNNANVLALGGRVIDQSRACEIVAAWLDATFEGGRHQLRLDKIAQLEKAFCN</sequence>
<dbReference type="NCBIfam" id="NF004051">
    <property type="entry name" value="PRK05571.1"/>
    <property type="match status" value="1"/>
</dbReference>
<feature type="binding site" evidence="4">
    <location>
        <position position="110"/>
    </location>
    <ligand>
        <name>D-ribulose 5-phosphate</name>
        <dbReference type="ChEBI" id="CHEBI:58121"/>
    </ligand>
</feature>
<dbReference type="PANTHER" id="PTHR30345:SF0">
    <property type="entry name" value="DNA DAMAGE-REPAIR_TOLERATION PROTEIN DRT102"/>
    <property type="match status" value="1"/>
</dbReference>
<comment type="similarity">
    <text evidence="1">Belongs to the LacAB/RpiB family.</text>
</comment>
<evidence type="ECO:0000256" key="3">
    <source>
        <dbReference type="PIRSR" id="PIRSR005384-1"/>
    </source>
</evidence>
<organism evidence="5 6">
    <name type="scientific">Geoanaerobacter pelophilus</name>
    <dbReference type="NCBI Taxonomy" id="60036"/>
    <lineage>
        <taxon>Bacteria</taxon>
        <taxon>Pseudomonadati</taxon>
        <taxon>Thermodesulfobacteriota</taxon>
        <taxon>Desulfuromonadia</taxon>
        <taxon>Geobacterales</taxon>
        <taxon>Geobacteraceae</taxon>
        <taxon>Geoanaerobacter</taxon>
    </lineage>
</organism>
<accession>A0AAW4LB39</accession>
<evidence type="ECO:0000256" key="4">
    <source>
        <dbReference type="PIRSR" id="PIRSR005384-2"/>
    </source>
</evidence>
<dbReference type="PANTHER" id="PTHR30345">
    <property type="entry name" value="RIBOSE-5-PHOSPHATE ISOMERASE B"/>
    <property type="match status" value="1"/>
</dbReference>
<keyword evidence="6" id="KW-1185">Reference proteome</keyword>
<dbReference type="InterPro" id="IPR004785">
    <property type="entry name" value="RpiB"/>
</dbReference>
<dbReference type="GO" id="GO:0019316">
    <property type="term" value="P:D-allose catabolic process"/>
    <property type="evidence" value="ECO:0007669"/>
    <property type="project" value="TreeGrafter"/>
</dbReference>
<feature type="binding site" evidence="4">
    <location>
        <position position="100"/>
    </location>
    <ligand>
        <name>D-ribulose 5-phosphate</name>
        <dbReference type="ChEBI" id="CHEBI:58121"/>
    </ligand>
</feature>
<feature type="active site" description="Proton donor" evidence="3">
    <location>
        <position position="99"/>
    </location>
</feature>
<dbReference type="GO" id="GO:0004751">
    <property type="term" value="F:ribose-5-phosphate isomerase activity"/>
    <property type="evidence" value="ECO:0007669"/>
    <property type="project" value="UniProtKB-EC"/>
</dbReference>
<dbReference type="AlphaFoldDB" id="A0AAW4LB39"/>
<dbReference type="InterPro" id="IPR003500">
    <property type="entry name" value="RpiB_LacA_LacB"/>
</dbReference>
<keyword evidence="2 5" id="KW-0413">Isomerase</keyword>
<evidence type="ECO:0000313" key="5">
    <source>
        <dbReference type="EMBL" id="MBT0665800.1"/>
    </source>
</evidence>
<proteinExistence type="inferred from homology"/>
<feature type="binding site" evidence="4">
    <location>
        <position position="137"/>
    </location>
    <ligand>
        <name>D-ribulose 5-phosphate</name>
        <dbReference type="ChEBI" id="CHEBI:58121"/>
    </ligand>
</feature>
<gene>
    <name evidence="5" type="primary">rpiB</name>
    <name evidence="5" type="ORF">KI809_15935</name>
</gene>
<feature type="binding site" evidence="4">
    <location>
        <position position="133"/>
    </location>
    <ligand>
        <name>D-ribulose 5-phosphate</name>
        <dbReference type="ChEBI" id="CHEBI:58121"/>
    </ligand>
</feature>
<dbReference type="Proteomes" id="UP000811899">
    <property type="component" value="Unassembled WGS sequence"/>
</dbReference>
<name>A0AAW4LB39_9BACT</name>
<dbReference type="EC" id="5.3.1.6" evidence="5"/>
<evidence type="ECO:0000256" key="1">
    <source>
        <dbReference type="ARBA" id="ARBA00008754"/>
    </source>
</evidence>
<dbReference type="EMBL" id="JAHCVJ010000007">
    <property type="protein sequence ID" value="MBT0665800.1"/>
    <property type="molecule type" value="Genomic_DNA"/>
</dbReference>
<feature type="binding site" evidence="4">
    <location>
        <begin position="67"/>
        <end position="71"/>
    </location>
    <ligand>
        <name>D-ribulose 5-phosphate</name>
        <dbReference type="ChEBI" id="CHEBI:58121"/>
    </ligand>
</feature>
<evidence type="ECO:0000313" key="6">
    <source>
        <dbReference type="Proteomes" id="UP000811899"/>
    </source>
</evidence>
<dbReference type="InterPro" id="IPR036569">
    <property type="entry name" value="RpiB_LacA_LacB_sf"/>
</dbReference>
<dbReference type="SUPFAM" id="SSF89623">
    <property type="entry name" value="Ribose/Galactose isomerase RpiB/AlsB"/>
    <property type="match status" value="1"/>
</dbReference>
<reference evidence="5 6" key="1">
    <citation type="submission" date="2021-05" db="EMBL/GenBank/DDBJ databases">
        <title>The draft genome of Geobacter pelophilus DSM 12255.</title>
        <authorList>
            <person name="Xu Z."/>
            <person name="Masuda Y."/>
            <person name="Itoh H."/>
            <person name="Senoo K."/>
        </authorList>
    </citation>
    <scope>NUCLEOTIDE SEQUENCE [LARGE SCALE GENOMIC DNA]</scope>
    <source>
        <strain evidence="5 6">DSM 12255</strain>
    </source>
</reference>
<dbReference type="GO" id="GO:0009052">
    <property type="term" value="P:pentose-phosphate shunt, non-oxidative branch"/>
    <property type="evidence" value="ECO:0007669"/>
    <property type="project" value="TreeGrafter"/>
</dbReference>
<feature type="binding site" evidence="4">
    <location>
        <begin position="9"/>
        <end position="10"/>
    </location>
    <ligand>
        <name>D-ribulose 5-phosphate</name>
        <dbReference type="ChEBI" id="CHEBI:58121"/>
    </ligand>
</feature>
<dbReference type="Gene3D" id="3.40.1400.10">
    <property type="entry name" value="Sugar-phosphate isomerase, RpiB/LacA/LacB"/>
    <property type="match status" value="1"/>
</dbReference>
<dbReference type="PIRSF" id="PIRSF005384">
    <property type="entry name" value="RpiB_LacA_B"/>
    <property type="match status" value="1"/>
</dbReference>
<comment type="caution">
    <text evidence="5">The sequence shown here is derived from an EMBL/GenBank/DDBJ whole genome shotgun (WGS) entry which is preliminary data.</text>
</comment>
<feature type="active site" description="Proton acceptor" evidence="3">
    <location>
        <position position="66"/>
    </location>
</feature>
<dbReference type="Pfam" id="PF02502">
    <property type="entry name" value="LacAB_rpiB"/>
    <property type="match status" value="1"/>
</dbReference>
<dbReference type="NCBIfam" id="TIGR00689">
    <property type="entry name" value="rpiB_lacA_lacB"/>
    <property type="match status" value="1"/>
</dbReference>
<evidence type="ECO:0000256" key="2">
    <source>
        <dbReference type="ARBA" id="ARBA00023235"/>
    </source>
</evidence>
<protein>
    <submittedName>
        <fullName evidence="5">Ribose 5-phosphate isomerase B</fullName>
        <ecNumber evidence="5">5.3.1.6</ecNumber>
    </submittedName>
</protein>